<feature type="domain" description="TNFR-Cys" evidence="4">
    <location>
        <begin position="263"/>
        <end position="302"/>
    </location>
</feature>
<evidence type="ECO:0000256" key="3">
    <source>
        <dbReference type="SAM" id="Phobius"/>
    </source>
</evidence>
<feature type="region of interest" description="Disordered" evidence="2">
    <location>
        <begin position="92"/>
        <end position="147"/>
    </location>
</feature>
<feature type="disulfide bond" evidence="1">
    <location>
        <begin position="281"/>
        <end position="294"/>
    </location>
</feature>
<dbReference type="AlphaFoldDB" id="A0A8C3CPQ1"/>
<dbReference type="InterPro" id="IPR009030">
    <property type="entry name" value="Growth_fac_rcpt_cys_sf"/>
</dbReference>
<keyword evidence="1" id="KW-1015">Disulfide bond</keyword>
<dbReference type="PANTHER" id="PTHR47139">
    <property type="entry name" value="TUMOR NECROSIS FACTOR RECEPTOR SUPERFAMILY MEMBER 9"/>
    <property type="match status" value="1"/>
</dbReference>
<sequence>MFGHVLGGRASKCIAVVWEDRHLHKEPPRPLSHPTGHGISLWPAYLSCPGDVPSPSLAHPQPAGSGGLGGSPGAVPAACWCDPRAAGATSAEHSTARAAAGKGDSIPASPGTAPHTVPAATSSTASPVTGQFRRHRSTGHPTASVMHGERPVWKPSRLRMQLLPLSRGGGERFCVPEGCRRRRAAAGSRRGGAVSRGLVPPGPRARTSPGPPDGHFWPRFAGHRRARPGPGCGIRLGAARGGAERLRDASPRGTFVVSAGCRRCPADTFSSTAGLSSCTVCRKCEGRFRYLKVCSPKSDAECTCKEGYRCGGNGCSRCDRICGVGEESTGSGCQTCHYGTFNDQPNGSCKNWTKCSTNQVVESGTAAKDVVCKHTSDNPTLATILPTTSPGIPLFVTVPGKNIQMDIIRISLAVAGLLCIVFLLPSCIFFSIWQKKKLHSVFKKMHTTPEQSVQEDACSCRFPEEEQGEYQDCGKSTEFRDLLEK</sequence>
<dbReference type="InterPro" id="IPR001368">
    <property type="entry name" value="TNFR/NGFR_Cys_rich_reg"/>
</dbReference>
<keyword evidence="3" id="KW-1133">Transmembrane helix</keyword>
<evidence type="ECO:0000313" key="5">
    <source>
        <dbReference type="Ensembl" id="ENSCMMP00000023660.1"/>
    </source>
</evidence>
<feature type="compositionally biased region" description="Polar residues" evidence="2">
    <location>
        <begin position="119"/>
        <end position="129"/>
    </location>
</feature>
<evidence type="ECO:0000256" key="1">
    <source>
        <dbReference type="PROSITE-ProRule" id="PRU00206"/>
    </source>
</evidence>
<dbReference type="PANTHER" id="PTHR47139:SF1">
    <property type="entry name" value="TUMOR NECROSIS FACTOR RECEPTOR SUPERFAMILY MEMBER 9"/>
    <property type="match status" value="1"/>
</dbReference>
<dbReference type="Pfam" id="PF00020">
    <property type="entry name" value="TNFR_c6"/>
    <property type="match status" value="2"/>
</dbReference>
<reference evidence="5" key="3">
    <citation type="submission" date="2025-09" db="UniProtKB">
        <authorList>
            <consortium name="Ensembl"/>
        </authorList>
    </citation>
    <scope>IDENTIFICATION</scope>
</reference>
<evidence type="ECO:0000256" key="2">
    <source>
        <dbReference type="SAM" id="MobiDB-lite"/>
    </source>
</evidence>
<organism evidence="5 6">
    <name type="scientific">Cairina moschata</name>
    <name type="common">Muscovy duck</name>
    <dbReference type="NCBI Taxonomy" id="8855"/>
    <lineage>
        <taxon>Eukaryota</taxon>
        <taxon>Metazoa</taxon>
        <taxon>Chordata</taxon>
        <taxon>Craniata</taxon>
        <taxon>Vertebrata</taxon>
        <taxon>Euteleostomi</taxon>
        <taxon>Archelosauria</taxon>
        <taxon>Archosauria</taxon>
        <taxon>Dinosauria</taxon>
        <taxon>Saurischia</taxon>
        <taxon>Theropoda</taxon>
        <taxon>Coelurosauria</taxon>
        <taxon>Aves</taxon>
        <taxon>Neognathae</taxon>
        <taxon>Galloanserae</taxon>
        <taxon>Anseriformes</taxon>
        <taxon>Anatidae</taxon>
        <taxon>Anatinae</taxon>
        <taxon>Cairina</taxon>
    </lineage>
</organism>
<dbReference type="SMART" id="SM00208">
    <property type="entry name" value="TNFR"/>
    <property type="match status" value="2"/>
</dbReference>
<feature type="transmembrane region" description="Helical" evidence="3">
    <location>
        <begin position="410"/>
        <end position="433"/>
    </location>
</feature>
<name>A0A8C3CPQ1_CAIMO</name>
<feature type="repeat" description="TNFR-Cys" evidence="1">
    <location>
        <begin position="263"/>
        <end position="302"/>
    </location>
</feature>
<evidence type="ECO:0000313" key="6">
    <source>
        <dbReference type="Proteomes" id="UP000694556"/>
    </source>
</evidence>
<protein>
    <recommendedName>
        <fullName evidence="4">TNFR-Cys domain-containing protein</fullName>
    </recommendedName>
</protein>
<dbReference type="Ensembl" id="ENSCMMT00000025901.1">
    <property type="protein sequence ID" value="ENSCMMP00000023660.1"/>
    <property type="gene ID" value="ENSCMMG00000014754.1"/>
</dbReference>
<keyword evidence="3" id="KW-0472">Membrane</keyword>
<dbReference type="GO" id="GO:0042127">
    <property type="term" value="P:regulation of cell population proliferation"/>
    <property type="evidence" value="ECO:0007669"/>
    <property type="project" value="TreeGrafter"/>
</dbReference>
<comment type="caution">
    <text evidence="1">Lacks conserved residue(s) required for the propagation of feature annotation.</text>
</comment>
<dbReference type="SMART" id="SM01411">
    <property type="entry name" value="Ephrin_rec_like"/>
    <property type="match status" value="2"/>
</dbReference>
<accession>A0A8C3CPQ1</accession>
<dbReference type="Gene3D" id="2.10.50.10">
    <property type="entry name" value="Tumor Necrosis Factor Receptor, subunit A, domain 2"/>
    <property type="match status" value="2"/>
</dbReference>
<keyword evidence="3" id="KW-0812">Transmembrane</keyword>
<dbReference type="PROSITE" id="PS50050">
    <property type="entry name" value="TNFR_NGFR_2"/>
    <property type="match status" value="1"/>
</dbReference>
<reference evidence="5" key="1">
    <citation type="submission" date="2018-09" db="EMBL/GenBank/DDBJ databases">
        <title>Common duck and Muscovy duck high density SNP chip.</title>
        <authorList>
            <person name="Vignal A."/>
            <person name="Thebault N."/>
            <person name="Warren W.C."/>
        </authorList>
    </citation>
    <scope>NUCLEOTIDE SEQUENCE [LARGE SCALE GENOMIC DNA]</scope>
</reference>
<dbReference type="SUPFAM" id="SSF57184">
    <property type="entry name" value="Growth factor receptor domain"/>
    <property type="match status" value="1"/>
</dbReference>
<evidence type="ECO:0000259" key="4">
    <source>
        <dbReference type="PROSITE" id="PS50050"/>
    </source>
</evidence>
<keyword evidence="6" id="KW-1185">Reference proteome</keyword>
<dbReference type="Proteomes" id="UP000694556">
    <property type="component" value="Chromosome 22"/>
</dbReference>
<proteinExistence type="predicted"/>
<feature type="disulfide bond" evidence="1">
    <location>
        <begin position="284"/>
        <end position="302"/>
    </location>
</feature>
<feature type="compositionally biased region" description="Low complexity" evidence="2">
    <location>
        <begin position="185"/>
        <end position="197"/>
    </location>
</feature>
<reference evidence="5" key="2">
    <citation type="submission" date="2025-08" db="UniProtKB">
        <authorList>
            <consortium name="Ensembl"/>
        </authorList>
    </citation>
    <scope>IDENTIFICATION</scope>
</reference>
<feature type="region of interest" description="Disordered" evidence="2">
    <location>
        <begin position="185"/>
        <end position="213"/>
    </location>
</feature>
<dbReference type="GO" id="GO:0038023">
    <property type="term" value="F:signaling receptor activity"/>
    <property type="evidence" value="ECO:0007669"/>
    <property type="project" value="TreeGrafter"/>
</dbReference>